<dbReference type="Proteomes" id="UP001066276">
    <property type="component" value="Chromosome 10"/>
</dbReference>
<evidence type="ECO:0000313" key="2">
    <source>
        <dbReference type="Proteomes" id="UP001066276"/>
    </source>
</evidence>
<organism evidence="1 2">
    <name type="scientific">Pleurodeles waltl</name>
    <name type="common">Iberian ribbed newt</name>
    <dbReference type="NCBI Taxonomy" id="8319"/>
    <lineage>
        <taxon>Eukaryota</taxon>
        <taxon>Metazoa</taxon>
        <taxon>Chordata</taxon>
        <taxon>Craniata</taxon>
        <taxon>Vertebrata</taxon>
        <taxon>Euteleostomi</taxon>
        <taxon>Amphibia</taxon>
        <taxon>Batrachia</taxon>
        <taxon>Caudata</taxon>
        <taxon>Salamandroidea</taxon>
        <taxon>Salamandridae</taxon>
        <taxon>Pleurodelinae</taxon>
        <taxon>Pleurodeles</taxon>
    </lineage>
</organism>
<gene>
    <name evidence="1" type="ORF">NDU88_002150</name>
</gene>
<reference evidence="1" key="1">
    <citation type="journal article" date="2022" name="bioRxiv">
        <title>Sequencing and chromosome-scale assembly of the giantPleurodeles waltlgenome.</title>
        <authorList>
            <person name="Brown T."/>
            <person name="Elewa A."/>
            <person name="Iarovenko S."/>
            <person name="Subramanian E."/>
            <person name="Araus A.J."/>
            <person name="Petzold A."/>
            <person name="Susuki M."/>
            <person name="Suzuki K.-i.T."/>
            <person name="Hayashi T."/>
            <person name="Toyoda A."/>
            <person name="Oliveira C."/>
            <person name="Osipova E."/>
            <person name="Leigh N.D."/>
            <person name="Simon A."/>
            <person name="Yun M.H."/>
        </authorList>
    </citation>
    <scope>NUCLEOTIDE SEQUENCE</scope>
    <source>
        <strain evidence="1">20211129_DDA</strain>
        <tissue evidence="1">Liver</tissue>
    </source>
</reference>
<accession>A0AAV7LZQ4</accession>
<keyword evidence="2" id="KW-1185">Reference proteome</keyword>
<comment type="caution">
    <text evidence="1">The sequence shown here is derived from an EMBL/GenBank/DDBJ whole genome shotgun (WGS) entry which is preliminary data.</text>
</comment>
<name>A0AAV7LZQ4_PLEWA</name>
<dbReference type="AlphaFoldDB" id="A0AAV7LZQ4"/>
<dbReference type="EMBL" id="JANPWB010000014">
    <property type="protein sequence ID" value="KAJ1097021.1"/>
    <property type="molecule type" value="Genomic_DNA"/>
</dbReference>
<evidence type="ECO:0000313" key="1">
    <source>
        <dbReference type="EMBL" id="KAJ1097021.1"/>
    </source>
</evidence>
<proteinExistence type="predicted"/>
<sequence>MWVLGEQPDGAPDKPSVFSVAETHRKVGSCGAGLWEEAARNLDRGRRFSVQVEFQGTRGTARGITSSLGTTATIQAPHDGCLEGVWYMTQVQAHTRASLAPPLSSL</sequence>
<protein>
    <submittedName>
        <fullName evidence="1">Uncharacterized protein</fullName>
    </submittedName>
</protein>